<dbReference type="RefSeq" id="WP_316698788.1">
    <property type="nucleotide sequence ID" value="NZ_CP136336.1"/>
</dbReference>
<comment type="similarity">
    <text evidence="4">Belongs to the glycosyltransferase 104 family.</text>
</comment>
<comment type="function">
    <text evidence="3">Protein-arginine rhamnosyltransferase that catalyzes the transfer of a single rhamnose to elongation factor P (EF-P) on 'Lys-32', a modification required for EF-P-dependent rescue of polyproline stalled ribosomes.</text>
</comment>
<keyword evidence="8" id="KW-0648">Protein biosynthesis</keyword>
<dbReference type="PIRSF" id="PIRSF015557">
    <property type="entry name" value="UCP015557"/>
    <property type="match status" value="1"/>
</dbReference>
<dbReference type="GO" id="GO:0003746">
    <property type="term" value="F:translation elongation factor activity"/>
    <property type="evidence" value="ECO:0007669"/>
    <property type="project" value="UniProtKB-KW"/>
</dbReference>
<evidence type="ECO:0000256" key="3">
    <source>
        <dbReference type="ARBA" id="ARBA00024303"/>
    </source>
</evidence>
<reference evidence="8 9" key="1">
    <citation type="submission" date="2023-10" db="EMBL/GenBank/DDBJ databases">
        <title>Bacteria for the degradation of biodegradable plastic PBAT(Polybutylene adipate terephthalate).</title>
        <authorList>
            <person name="Weon H.-Y."/>
            <person name="Yeon J."/>
        </authorList>
    </citation>
    <scope>NUCLEOTIDE SEQUENCE [LARGE SCALE GENOMIC DNA]</scope>
    <source>
        <strain evidence="8 9">SBD 7-3</strain>
    </source>
</reference>
<keyword evidence="2" id="KW-0808">Transferase</keyword>
<keyword evidence="8" id="KW-0251">Elongation factor</keyword>
<evidence type="ECO:0000256" key="5">
    <source>
        <dbReference type="ARBA" id="ARBA00024416"/>
    </source>
</evidence>
<sequence>MRWDVFCQVVDNYGDIGVCWRLSADLAARGHTVRLWIDDASALAWMAPEGAERVTVHPWTASVDEPAPGDVVIEAFGCHLPEPFVARMAAAPRPPRWINLEYLSAEAYVERSHRLPSPQWHGPGQGLTKWFFYPGFTPATGGLLREPGLMAEQAGFDRAAWLQAHGISPCTGERLVSLFAYENPALHALLASLNEAPTLLLITAGKPAPHGLPSQVRCQSLPYLRQPDFDRLLWSCDLNFVRGEDSFVRAQWAGKPFVWQIYPQDDGAHAAKLDAFLDRFPPVPGLRALWHAWNGLAAWPERWPDPLSEAWQTPCLRWREELLAQPDLTTQLVGFASEAG</sequence>
<evidence type="ECO:0000313" key="9">
    <source>
        <dbReference type="Proteomes" id="UP001303946"/>
    </source>
</evidence>
<dbReference type="Pfam" id="PF10093">
    <property type="entry name" value="EarP"/>
    <property type="match status" value="1"/>
</dbReference>
<organism evidence="8 9">
    <name type="scientific">Piscinibacter gummiphilus</name>
    <dbReference type="NCBI Taxonomy" id="946333"/>
    <lineage>
        <taxon>Bacteria</taxon>
        <taxon>Pseudomonadati</taxon>
        <taxon>Pseudomonadota</taxon>
        <taxon>Betaproteobacteria</taxon>
        <taxon>Burkholderiales</taxon>
        <taxon>Sphaerotilaceae</taxon>
        <taxon>Piscinibacter</taxon>
    </lineage>
</organism>
<evidence type="ECO:0000256" key="7">
    <source>
        <dbReference type="ARBA" id="ARBA00048472"/>
    </source>
</evidence>
<proteinExistence type="inferred from homology"/>
<comment type="catalytic activity">
    <reaction evidence="7">
        <text>dTDP-beta-L-rhamnose + L-arginyl-[protein] = N(omega)-(alpha-L-rhamnosyl)-L-arginyl-[protein] + dTDP + H(+)</text>
        <dbReference type="Rhea" id="RHEA:66692"/>
        <dbReference type="Rhea" id="RHEA-COMP:10532"/>
        <dbReference type="Rhea" id="RHEA-COMP:17096"/>
        <dbReference type="ChEBI" id="CHEBI:15378"/>
        <dbReference type="ChEBI" id="CHEBI:29965"/>
        <dbReference type="ChEBI" id="CHEBI:57510"/>
        <dbReference type="ChEBI" id="CHEBI:58369"/>
        <dbReference type="ChEBI" id="CHEBI:167445"/>
    </reaction>
    <physiologicalReaction direction="left-to-right" evidence="7">
        <dbReference type="Rhea" id="RHEA:66693"/>
    </physiologicalReaction>
</comment>
<keyword evidence="1" id="KW-0328">Glycosyltransferase</keyword>
<accession>A0ABZ0CTW9</accession>
<evidence type="ECO:0000256" key="1">
    <source>
        <dbReference type="ARBA" id="ARBA00022676"/>
    </source>
</evidence>
<protein>
    <recommendedName>
        <fullName evidence="5">Protein-arginine rhamnosyltransferase</fullName>
    </recommendedName>
    <alternativeName>
        <fullName evidence="6">EF-P arginine rhamnosyltransferase</fullName>
    </alternativeName>
</protein>
<dbReference type="EMBL" id="CP136336">
    <property type="protein sequence ID" value="WOB06372.1"/>
    <property type="molecule type" value="Genomic_DNA"/>
</dbReference>
<gene>
    <name evidence="8" type="primary">earP</name>
    <name evidence="8" type="ORF">RXV79_15735</name>
</gene>
<keyword evidence="9" id="KW-1185">Reference proteome</keyword>
<evidence type="ECO:0000256" key="2">
    <source>
        <dbReference type="ARBA" id="ARBA00022679"/>
    </source>
</evidence>
<dbReference type="NCBIfam" id="TIGR03837">
    <property type="entry name" value="efp_Arg_rhamno"/>
    <property type="match status" value="1"/>
</dbReference>
<evidence type="ECO:0000256" key="4">
    <source>
        <dbReference type="ARBA" id="ARBA00024346"/>
    </source>
</evidence>
<evidence type="ECO:0000313" key="8">
    <source>
        <dbReference type="EMBL" id="WOB06372.1"/>
    </source>
</evidence>
<evidence type="ECO:0000256" key="6">
    <source>
        <dbReference type="ARBA" id="ARBA00030025"/>
    </source>
</evidence>
<dbReference type="InterPro" id="IPR016633">
    <property type="entry name" value="EarP"/>
</dbReference>
<name>A0ABZ0CTW9_9BURK</name>
<dbReference type="Proteomes" id="UP001303946">
    <property type="component" value="Chromosome"/>
</dbReference>